<reference evidence="5" key="1">
    <citation type="submission" date="2023-03" db="EMBL/GenBank/DDBJ databases">
        <authorList>
            <person name="Shen W."/>
            <person name="Cai J."/>
        </authorList>
    </citation>
    <scope>NUCLEOTIDE SEQUENCE</scope>
    <source>
        <strain evidence="5">Y15</strain>
    </source>
</reference>
<organism evidence="5 6">
    <name type="scientific">Enterococcus raffinosus</name>
    <dbReference type="NCBI Taxonomy" id="71452"/>
    <lineage>
        <taxon>Bacteria</taxon>
        <taxon>Bacillati</taxon>
        <taxon>Bacillota</taxon>
        <taxon>Bacilli</taxon>
        <taxon>Lactobacillales</taxon>
        <taxon>Enterococcaceae</taxon>
        <taxon>Enterococcus</taxon>
    </lineage>
</organism>
<evidence type="ECO:0000259" key="4">
    <source>
        <dbReference type="Pfam" id="PF17802"/>
    </source>
</evidence>
<feature type="chain" id="PRO_5043420827" evidence="2">
    <location>
        <begin position="23"/>
        <end position="532"/>
    </location>
</feature>
<protein>
    <submittedName>
        <fullName evidence="5">SpaH/EbpB family LPXTG-anchored major pilin</fullName>
    </submittedName>
</protein>
<evidence type="ECO:0000313" key="6">
    <source>
        <dbReference type="Proteomes" id="UP001254770"/>
    </source>
</evidence>
<comment type="caution">
    <text evidence="5">The sequence shown here is derived from an EMBL/GenBank/DDBJ whole genome shotgun (WGS) entry which is preliminary data.</text>
</comment>
<dbReference type="InterPro" id="IPR041033">
    <property type="entry name" value="SpaA_PFL_dom_1"/>
</dbReference>
<dbReference type="Pfam" id="PF17802">
    <property type="entry name" value="SpaA"/>
    <property type="match status" value="1"/>
</dbReference>
<feature type="domain" description="Gram-positive pilin subunit D1 N-terminal" evidence="3">
    <location>
        <begin position="35"/>
        <end position="192"/>
    </location>
</feature>
<dbReference type="RefSeq" id="WP_311816527.1">
    <property type="nucleotide sequence ID" value="NZ_JARPXG010000004.1"/>
</dbReference>
<evidence type="ECO:0000259" key="3">
    <source>
        <dbReference type="Pfam" id="PF16555"/>
    </source>
</evidence>
<evidence type="ECO:0000256" key="1">
    <source>
        <dbReference type="SAM" id="Phobius"/>
    </source>
</evidence>
<keyword evidence="2" id="KW-0732">Signal</keyword>
<name>A0AAW8T388_9ENTE</name>
<proteinExistence type="predicted"/>
<dbReference type="InterPro" id="IPR026466">
    <property type="entry name" value="Fim_isopep_form_D2_dom"/>
</dbReference>
<sequence>MKNKRKWVALLTTLLCMIPLLAGVLGGGESAFAADSANVTIHKKKMDEFPNSSVENTGELMPEFDRYEGLPGITFTAWDISEDFYADLRSRLTGNETDAEYNAIAKQVMDNFELTNAPNATQVGADQTTDADGEANFANLPTKNADGTYKVYFFEEQASPGVEIGSYKLILMLPLKGSSGQDLTEIHLYPKNKVEGENPEKELVDENGDPLPPRPAGAYDFEVGQQIHYRASFVMPSQIGELLANGTPRYSKLEFNDAVDQTGVKFEGIDQILMNGTAINVNDFTSAPNATTTYTNDGTDFSGYAGFNISMNLTGANGPTTAQYLSQYAGQTIEIFYTVSFTDETPVDLDINNEFSVTMNHDGGQDDKKTNEPIDPIITGGKKFFKHEDGETNGLAGAEFVVIREINGVEHYLTESANTKTWTQVAANEDYANATKFISDANGAFEVTGLEYGEYMLREVKAPNGFQKLTDDVDFEIDKDSYNNATALPIANSSKGGTLPSTGGMGIIAFIVIGLGLMAAAIIRYRRVQFEV</sequence>
<dbReference type="SUPFAM" id="SSF49478">
    <property type="entry name" value="Cna protein B-type domain"/>
    <property type="match status" value="1"/>
</dbReference>
<feature type="signal peptide" evidence="2">
    <location>
        <begin position="1"/>
        <end position="22"/>
    </location>
</feature>
<evidence type="ECO:0000313" key="5">
    <source>
        <dbReference type="EMBL" id="MDT2543661.1"/>
    </source>
</evidence>
<dbReference type="Proteomes" id="UP001254770">
    <property type="component" value="Unassembled WGS sequence"/>
</dbReference>
<keyword evidence="1" id="KW-0472">Membrane</keyword>
<gene>
    <name evidence="5" type="ORF">P7D69_04755</name>
</gene>
<dbReference type="InterPro" id="IPR013783">
    <property type="entry name" value="Ig-like_fold"/>
</dbReference>
<evidence type="ECO:0000256" key="2">
    <source>
        <dbReference type="SAM" id="SignalP"/>
    </source>
</evidence>
<dbReference type="NCBIfam" id="NF033902">
    <property type="entry name" value="iso_D2_wall_anc"/>
    <property type="match status" value="1"/>
</dbReference>
<dbReference type="Gene3D" id="2.60.40.10">
    <property type="entry name" value="Immunoglobulins"/>
    <property type="match status" value="2"/>
</dbReference>
<dbReference type="NCBIfam" id="TIGR04226">
    <property type="entry name" value="RrgB_K2N_iso_D2"/>
    <property type="match status" value="1"/>
</dbReference>
<dbReference type="NCBIfam" id="TIGR01167">
    <property type="entry name" value="LPXTG_anchor"/>
    <property type="match status" value="1"/>
</dbReference>
<dbReference type="EMBL" id="JARPXL010000003">
    <property type="protein sequence ID" value="MDT2543661.1"/>
    <property type="molecule type" value="Genomic_DNA"/>
</dbReference>
<dbReference type="InterPro" id="IPR048052">
    <property type="entry name" value="FM1-like"/>
</dbReference>
<keyword evidence="1" id="KW-0812">Transmembrane</keyword>
<dbReference type="AlphaFoldDB" id="A0AAW8T388"/>
<feature type="transmembrane region" description="Helical" evidence="1">
    <location>
        <begin position="503"/>
        <end position="523"/>
    </location>
</feature>
<keyword evidence="1" id="KW-1133">Transmembrane helix</keyword>
<dbReference type="InterPro" id="IPR032364">
    <property type="entry name" value="GramPos_pilinD1_N"/>
</dbReference>
<accession>A0AAW8T388</accession>
<feature type="domain" description="SpaA-like prealbumin fold" evidence="4">
    <location>
        <begin position="386"/>
        <end position="483"/>
    </location>
</feature>
<dbReference type="Pfam" id="PF16555">
    <property type="entry name" value="GramPos_pilinD1"/>
    <property type="match status" value="1"/>
</dbReference>
<dbReference type="Gene3D" id="2.60.40.740">
    <property type="match status" value="1"/>
</dbReference>